<protein>
    <submittedName>
        <fullName evidence="1">Uncharacterized protein</fullName>
    </submittedName>
</protein>
<dbReference type="InterPro" id="IPR007767">
    <property type="entry name" value="DUF684"/>
</dbReference>
<name>G0NN48_CAEBE</name>
<proteinExistence type="predicted"/>
<dbReference type="STRING" id="135651.G0NN48"/>
<organism evidence="2">
    <name type="scientific">Caenorhabditis brenneri</name>
    <name type="common">Nematode worm</name>
    <dbReference type="NCBI Taxonomy" id="135651"/>
    <lineage>
        <taxon>Eukaryota</taxon>
        <taxon>Metazoa</taxon>
        <taxon>Ecdysozoa</taxon>
        <taxon>Nematoda</taxon>
        <taxon>Chromadorea</taxon>
        <taxon>Rhabditida</taxon>
        <taxon>Rhabditina</taxon>
        <taxon>Rhabditomorpha</taxon>
        <taxon>Rhabditoidea</taxon>
        <taxon>Rhabditidae</taxon>
        <taxon>Peloderinae</taxon>
        <taxon>Caenorhabditis</taxon>
    </lineage>
</organism>
<dbReference type="Proteomes" id="UP000008068">
    <property type="component" value="Unassembled WGS sequence"/>
</dbReference>
<reference evidence="2" key="1">
    <citation type="submission" date="2011-07" db="EMBL/GenBank/DDBJ databases">
        <authorList>
            <consortium name="Caenorhabditis brenneri Sequencing and Analysis Consortium"/>
            <person name="Wilson R.K."/>
        </authorList>
    </citation>
    <scope>NUCLEOTIDE SEQUENCE [LARGE SCALE GENOMIC DNA]</scope>
    <source>
        <strain evidence="2">PB2801</strain>
    </source>
</reference>
<sequence length="276" mass="32246">MVLPNDRVIEYFQEACGKITPSSLIEKLISFVENDIKSETFENKERFEQWKIAVESLLTQFLIIEAFSIGLQSETKLEELKTLARKIRETLEKMIWNPENWKEDWKKTVTELVEKIQDNNVHQNNSRKADLLRDILEVLFKNYVFYVIVFNDCDYGDNLAIDGTEDQYICSMKRGLCNVIVYRTREWNPASQYERTNFVNQVETCRKGAVPWCADYTGFLGILRNDHIQNTGFLGLLRRNQNPQVRSVNCENDGPGYWITARNKAGEEFILIAGYK</sequence>
<keyword evidence="2" id="KW-1185">Reference proteome</keyword>
<accession>G0NN48</accession>
<dbReference type="HOGENOM" id="CLU_040461_0_0_1"/>
<dbReference type="AlphaFoldDB" id="G0NN48"/>
<evidence type="ECO:0000313" key="1">
    <source>
        <dbReference type="EMBL" id="EGT34400.1"/>
    </source>
</evidence>
<evidence type="ECO:0000313" key="2">
    <source>
        <dbReference type="Proteomes" id="UP000008068"/>
    </source>
</evidence>
<dbReference type="Pfam" id="PF05075">
    <property type="entry name" value="DUF684"/>
    <property type="match status" value="1"/>
</dbReference>
<dbReference type="OrthoDB" id="10433299at2759"/>
<gene>
    <name evidence="1" type="ORF">CAEBREN_07753</name>
</gene>
<dbReference type="PANTHER" id="PTHR31464">
    <property type="entry name" value="PROTEIN CBG01266"/>
    <property type="match status" value="1"/>
</dbReference>
<dbReference type="InParanoid" id="G0NN48"/>
<dbReference type="PANTHER" id="PTHR31464:SF4">
    <property type="entry name" value="DUF4242 DOMAIN-CONTAINING PROTEIN-RELATED"/>
    <property type="match status" value="1"/>
</dbReference>
<dbReference type="EMBL" id="GL379912">
    <property type="protein sequence ID" value="EGT34400.1"/>
    <property type="molecule type" value="Genomic_DNA"/>
</dbReference>